<sequence>MMNAESEFEWKETYRARLNGLESVLAAIVELLASENAAMRKDLSQRLDLLQVLMREQNAHLASLEVVNRFQVLVSEEVRDPIALSWSSDS</sequence>
<keyword evidence="2" id="KW-1185">Reference proteome</keyword>
<dbReference type="RefSeq" id="WP_139165464.1">
    <property type="nucleotide sequence ID" value="NZ_FMVJ01000005.1"/>
</dbReference>
<dbReference type="EMBL" id="FMVJ01000005">
    <property type="protein sequence ID" value="SCY70496.1"/>
    <property type="molecule type" value="Genomic_DNA"/>
</dbReference>
<dbReference type="AlphaFoldDB" id="A0A1G5I355"/>
<organism evidence="1 2">
    <name type="scientific">Microvirga guangxiensis</name>
    <dbReference type="NCBI Taxonomy" id="549386"/>
    <lineage>
        <taxon>Bacteria</taxon>
        <taxon>Pseudomonadati</taxon>
        <taxon>Pseudomonadota</taxon>
        <taxon>Alphaproteobacteria</taxon>
        <taxon>Hyphomicrobiales</taxon>
        <taxon>Methylobacteriaceae</taxon>
        <taxon>Microvirga</taxon>
    </lineage>
</organism>
<dbReference type="Proteomes" id="UP000199569">
    <property type="component" value="Unassembled WGS sequence"/>
</dbReference>
<accession>A0A1G5I355</accession>
<protein>
    <submittedName>
        <fullName evidence="1">Uncharacterized protein</fullName>
    </submittedName>
</protein>
<reference evidence="1 2" key="1">
    <citation type="submission" date="2016-10" db="EMBL/GenBank/DDBJ databases">
        <authorList>
            <person name="de Groot N.N."/>
        </authorList>
    </citation>
    <scope>NUCLEOTIDE SEQUENCE [LARGE SCALE GENOMIC DNA]</scope>
    <source>
        <strain evidence="1 2">CGMCC 1.7666</strain>
    </source>
</reference>
<evidence type="ECO:0000313" key="2">
    <source>
        <dbReference type="Proteomes" id="UP000199569"/>
    </source>
</evidence>
<name>A0A1G5I355_9HYPH</name>
<evidence type="ECO:0000313" key="1">
    <source>
        <dbReference type="EMBL" id="SCY70496.1"/>
    </source>
</evidence>
<proteinExistence type="predicted"/>
<gene>
    <name evidence="1" type="ORF">SAMN02927923_02053</name>
</gene>